<feature type="transmembrane region" description="Helical" evidence="1">
    <location>
        <begin position="46"/>
        <end position="66"/>
    </location>
</feature>
<keyword evidence="1" id="KW-0472">Membrane</keyword>
<dbReference type="AlphaFoldDB" id="A0A1I5L2T6"/>
<evidence type="ECO:0000256" key="1">
    <source>
        <dbReference type="SAM" id="Phobius"/>
    </source>
</evidence>
<dbReference type="Pfam" id="PF19733">
    <property type="entry name" value="DUF6223"/>
    <property type="match status" value="1"/>
</dbReference>
<evidence type="ECO:0000256" key="2">
    <source>
        <dbReference type="SAM" id="SignalP"/>
    </source>
</evidence>
<dbReference type="EMBL" id="FOWW01000001">
    <property type="protein sequence ID" value="SFO91493.1"/>
    <property type="molecule type" value="Genomic_DNA"/>
</dbReference>
<sequence>MSVRHLLAAATAAPLGVLGLATPAAARVLAQPTSVSPDTATVGRLWSVVAARLGLAGVIVGGLALARSRRAVSG</sequence>
<keyword evidence="2" id="KW-0732">Signal</keyword>
<protein>
    <submittedName>
        <fullName evidence="3">Uncharacterized protein</fullName>
    </submittedName>
</protein>
<organism evidence="3 4">
    <name type="scientific">Amycolatopsis arida</name>
    <dbReference type="NCBI Taxonomy" id="587909"/>
    <lineage>
        <taxon>Bacteria</taxon>
        <taxon>Bacillati</taxon>
        <taxon>Actinomycetota</taxon>
        <taxon>Actinomycetes</taxon>
        <taxon>Pseudonocardiales</taxon>
        <taxon>Pseudonocardiaceae</taxon>
        <taxon>Amycolatopsis</taxon>
    </lineage>
</organism>
<reference evidence="4" key="1">
    <citation type="submission" date="2016-10" db="EMBL/GenBank/DDBJ databases">
        <authorList>
            <person name="Varghese N."/>
            <person name="Submissions S."/>
        </authorList>
    </citation>
    <scope>NUCLEOTIDE SEQUENCE [LARGE SCALE GENOMIC DNA]</scope>
    <source>
        <strain evidence="4">CGMCC 4.5579</strain>
    </source>
</reference>
<name>A0A1I5L2T6_9PSEU</name>
<evidence type="ECO:0000313" key="3">
    <source>
        <dbReference type="EMBL" id="SFO91493.1"/>
    </source>
</evidence>
<dbReference type="Proteomes" id="UP000198727">
    <property type="component" value="Unassembled WGS sequence"/>
</dbReference>
<keyword evidence="1" id="KW-0812">Transmembrane</keyword>
<accession>A0A1I5L2T6</accession>
<feature type="chain" id="PRO_5011676595" evidence="2">
    <location>
        <begin position="27"/>
        <end position="74"/>
    </location>
</feature>
<evidence type="ECO:0000313" key="4">
    <source>
        <dbReference type="Proteomes" id="UP000198727"/>
    </source>
</evidence>
<keyword evidence="4" id="KW-1185">Reference proteome</keyword>
<dbReference type="InterPro" id="IPR045770">
    <property type="entry name" value="DUF6223"/>
</dbReference>
<keyword evidence="1" id="KW-1133">Transmembrane helix</keyword>
<dbReference type="RefSeq" id="WP_134046126.1">
    <property type="nucleotide sequence ID" value="NZ_FOWW01000001.1"/>
</dbReference>
<gene>
    <name evidence="3" type="ORF">SAMN05421810_101380</name>
</gene>
<feature type="signal peptide" evidence="2">
    <location>
        <begin position="1"/>
        <end position="26"/>
    </location>
</feature>
<proteinExistence type="predicted"/>